<dbReference type="EMBL" id="AGWJ02000010">
    <property type="protein sequence ID" value="EHO81860.1"/>
    <property type="molecule type" value="Genomic_DNA"/>
</dbReference>
<comment type="caution">
    <text evidence="1">The sequence shown here is derived from an EMBL/GenBank/DDBJ whole genome shotgun (WGS) entry which is preliminary data.</text>
</comment>
<gene>
    <name evidence="1" type="ORF">HMPREF0402_01443</name>
</gene>
<organism evidence="1 2">
    <name type="scientific">Fusobacterium ulcerans 12-1B</name>
    <dbReference type="NCBI Taxonomy" id="457404"/>
    <lineage>
        <taxon>Bacteria</taxon>
        <taxon>Fusobacteriati</taxon>
        <taxon>Fusobacteriota</taxon>
        <taxon>Fusobacteriia</taxon>
        <taxon>Fusobacteriales</taxon>
        <taxon>Fusobacteriaceae</taxon>
        <taxon>Fusobacterium</taxon>
    </lineage>
</organism>
<dbReference type="BioCyc" id="FSP457404-HMP:GTSQ-1448-MONOMER"/>
<dbReference type="HOGENOM" id="CLU_1037288_0_0_0"/>
<name>H1PSQ0_9FUSO</name>
<dbReference type="AlphaFoldDB" id="H1PSQ0"/>
<proteinExistence type="predicted"/>
<dbReference type="RefSeq" id="WP_008696970.1">
    <property type="nucleotide sequence ID" value="NZ_KE161007.1"/>
</dbReference>
<protein>
    <submittedName>
        <fullName evidence="1">Uncharacterized protein</fullName>
    </submittedName>
</protein>
<dbReference type="Proteomes" id="UP000003233">
    <property type="component" value="Unassembled WGS sequence"/>
</dbReference>
<sequence>MKLNYSNENILKKYDIKFKESIITSEYSEEKNELEIKIEIEYKGDQISFFIESELKEEEGRLESILEQMNKIFNKIDCKLDKNGQIETVTNVEEMMKKWENLRKENFFKLKDENIKEFIFKLNRIMNNRYKLIEMIKRFNVMPFLFLGIYNQEIKKSSPLRLKRKFYNVFPLINIPIQYEIYDGSTEKEKMGKFILKEDEGFDRREYVKQVLECYPIKSEHKIGSFDLKGEGYCSFDKNDLLKEMELKLVIEVKNLINYKCTYEIKERQ</sequence>
<keyword evidence="2" id="KW-1185">Reference proteome</keyword>
<reference evidence="1 2" key="1">
    <citation type="submission" date="2012-07" db="EMBL/GenBank/DDBJ databases">
        <title>The Genome Sequence of Fusobacterium ulcerans 12_1B.</title>
        <authorList>
            <consortium name="The Broad Institute Genome Sequencing Platform"/>
            <person name="Earl A."/>
            <person name="Ward D."/>
            <person name="Feldgarden M."/>
            <person name="Gevers D."/>
            <person name="Strauss J."/>
            <person name="Ambrose C.E."/>
            <person name="Allen-Vercoe E."/>
            <person name="Walker B."/>
            <person name="Young S.K."/>
            <person name="Zeng Q."/>
            <person name="Gargeya S."/>
            <person name="Fitzgerald M."/>
            <person name="Haas B."/>
            <person name="Abouelleil A."/>
            <person name="Alvarado L."/>
            <person name="Arachchi H.M."/>
            <person name="Berlin A.M."/>
            <person name="Chapman S.B."/>
            <person name="Goldberg J."/>
            <person name="Griggs A."/>
            <person name="Gujja S."/>
            <person name="Hansen M."/>
            <person name="Howarth C."/>
            <person name="Imamovic A."/>
            <person name="Larimer J."/>
            <person name="McCowen C."/>
            <person name="Montmayeur A."/>
            <person name="Murphy C."/>
            <person name="Neiman D."/>
            <person name="Pearson M."/>
            <person name="Priest M."/>
            <person name="Roberts A."/>
            <person name="Saif S."/>
            <person name="Shea T."/>
            <person name="Sisk P."/>
            <person name="Sykes S."/>
            <person name="Wortman J."/>
            <person name="Nusbaum C."/>
            <person name="Birren B."/>
        </authorList>
    </citation>
    <scope>NUCLEOTIDE SEQUENCE [LARGE SCALE GENOMIC DNA]</scope>
    <source>
        <strain evidence="1 2">12_1B</strain>
    </source>
</reference>
<accession>H1PSQ0</accession>
<evidence type="ECO:0000313" key="1">
    <source>
        <dbReference type="EMBL" id="EHO81860.1"/>
    </source>
</evidence>
<evidence type="ECO:0000313" key="2">
    <source>
        <dbReference type="Proteomes" id="UP000003233"/>
    </source>
</evidence>
<dbReference type="PATRIC" id="fig|457404.5.peg.1424"/>